<protein>
    <recommendedName>
        <fullName evidence="15">RecBCD enzyme subunit RecB</fullName>
        <ecNumber evidence="15">3.1.11.5</ecNumber>
        <ecNumber evidence="15">5.6.2.4</ecNumber>
    </recommendedName>
    <alternativeName>
        <fullName evidence="15">DNA 3'-5' helicase subunit RecB</fullName>
    </alternativeName>
    <alternativeName>
        <fullName evidence="15">Exonuclease V subunit RecB</fullName>
        <shortName evidence="15">ExoV subunit RecB</shortName>
    </alternativeName>
    <alternativeName>
        <fullName evidence="15">Helicase/nuclease RecBCD subunit RecB</fullName>
    </alternativeName>
</protein>
<evidence type="ECO:0000259" key="18">
    <source>
        <dbReference type="PROSITE" id="PS51217"/>
    </source>
</evidence>
<evidence type="ECO:0000256" key="8">
    <source>
        <dbReference type="ARBA" id="ARBA00022840"/>
    </source>
</evidence>
<dbReference type="Gene3D" id="3.40.50.300">
    <property type="entry name" value="P-loop containing nucleotide triphosphate hydrolases"/>
    <property type="match status" value="2"/>
</dbReference>
<dbReference type="Proteomes" id="UP000027986">
    <property type="component" value="Chromosome"/>
</dbReference>
<dbReference type="eggNOG" id="COG1074">
    <property type="taxonomic scope" value="Bacteria"/>
</dbReference>
<keyword evidence="9 15" id="KW-0460">Magnesium</keyword>
<gene>
    <name evidence="15" type="primary">recB</name>
    <name evidence="19" type="ORF">HX89_03460</name>
</gene>
<dbReference type="KEGG" id="dni:HX89_03460"/>
<dbReference type="Gene3D" id="3.90.320.10">
    <property type="match status" value="1"/>
</dbReference>
<evidence type="ECO:0000256" key="12">
    <source>
        <dbReference type="ARBA" id="ARBA00023235"/>
    </source>
</evidence>
<feature type="domain" description="UvrD-like helicase C-terminal" evidence="18">
    <location>
        <begin position="322"/>
        <end position="599"/>
    </location>
</feature>
<keyword evidence="6 15" id="KW-0347">Helicase</keyword>
<dbReference type="Gene3D" id="1.10.486.10">
    <property type="entry name" value="PCRA, domain 4"/>
    <property type="match status" value="1"/>
</dbReference>
<feature type="binding site" evidence="16">
    <location>
        <begin position="18"/>
        <end position="25"/>
    </location>
    <ligand>
        <name>ATP</name>
        <dbReference type="ChEBI" id="CHEBI:30616"/>
    </ligand>
</feature>
<dbReference type="InterPro" id="IPR011335">
    <property type="entry name" value="Restrct_endonuc-II-like"/>
</dbReference>
<comment type="similarity">
    <text evidence="15">Belongs to the helicase family. UvrD subfamily.</text>
</comment>
<dbReference type="Pfam" id="PF12705">
    <property type="entry name" value="PDDEXK_1"/>
    <property type="match status" value="1"/>
</dbReference>
<comment type="domain">
    <text evidence="15">The C-terminal domain has nuclease activity and interacts with RecD. It interacts with RecA, facilitating its loading onto ssDNA.</text>
</comment>
<dbReference type="HOGENOM" id="CLU_001114_6_1_11"/>
<dbReference type="InterPro" id="IPR014016">
    <property type="entry name" value="UvrD-like_ATP-bd"/>
</dbReference>
<evidence type="ECO:0000256" key="15">
    <source>
        <dbReference type="HAMAP-Rule" id="MF_01485"/>
    </source>
</evidence>
<dbReference type="PROSITE" id="PS51198">
    <property type="entry name" value="UVRD_HELICASE_ATP_BIND"/>
    <property type="match status" value="1"/>
</dbReference>
<dbReference type="SUPFAM" id="SSF52540">
    <property type="entry name" value="P-loop containing nucleoside triphosphate hydrolases"/>
    <property type="match status" value="1"/>
</dbReference>
<comment type="function">
    <text evidence="15">A helicase/nuclease that prepares dsDNA breaks (DSB) for recombinational DNA repair. Binds to DSBs and unwinds DNA via a highly rapid and processive ATP-dependent bidirectional helicase activity. Unwinds dsDNA until it encounters a Chi (crossover hotspot instigator) sequence from the 3' direction. Cuts ssDNA a few nucleotides 3' to the Chi site. The properties and activities of the enzyme are changed at Chi. The Chi-altered holoenzyme produces a long 3'-ssDNA overhang and facilitates RecA-binding to the ssDNA for homologous DNA recombination and repair. Holoenzyme degrades any linearized DNA that is unable to undergo homologous recombination. In the holoenzyme this subunit contributes ATPase, 3'-5' helicase, exonuclease activity and loads RecA onto ssDNA.</text>
</comment>
<keyword evidence="10 15" id="KW-0238">DNA-binding</keyword>
<dbReference type="InterPro" id="IPR004586">
    <property type="entry name" value="RecB"/>
</dbReference>
<keyword evidence="4 15" id="KW-0227">DNA damage</keyword>
<evidence type="ECO:0000256" key="11">
    <source>
        <dbReference type="ARBA" id="ARBA00023204"/>
    </source>
</evidence>
<keyword evidence="2 15" id="KW-0479">Metal-binding</keyword>
<feature type="domain" description="UvrD-like helicase ATP-binding" evidence="17">
    <location>
        <begin position="1"/>
        <end position="321"/>
    </location>
</feature>
<keyword evidence="12 15" id="KW-0413">Isomerase</keyword>
<dbReference type="InterPro" id="IPR011604">
    <property type="entry name" value="PDDEXK-like_dom_sf"/>
</dbReference>
<sequence>MQFDVTTPIPHGTTLIEASAGTGKTWTLSALVTRLVAEEGLPLEELLVVTFSRAASQELRERVREQLERVLTRLRQAPRDDDGALVAALRSDDPAVITERCDRLARALASFDSALIATIHQFCHDVLKGLGVAGDSDSFATLVEDTTGLRDEVIDDLYVARRAQDPSFDLSHERARFIGHCVLTNTGAALDAAADDSQRAVIDFAEALRNEYARRKRRAGIIEYDDLLVDLRTALRATPSIARERMRARWSVVLVDEFQDTDPVQWEVFHTAFSEAGRSLILVGDPKQAIYGFRGGDVHTYLRASQTAEHRSTLPTNYRSDGPLVDALGRLMGNVTLSPGIVAHPVTADRETSRLVGDAAPIEMRWVNGDPLPAAGARSAVAHDLAVRASELLASGTTFADAPLAPHHMAVLARTHAQLLEVREQLRAAGIPAVMMSGDSVLRSSAGAWWLELLLALEQPHRAQRVRAACLTPLIGWDVARIDALETADVDESAELVHALAAQFDEGGIPAVMDALRARGMLERLLARVGGERDVTDIEHCAQLLTERQLASGGGIAALVAWVQEQSAADAKVTADARLMRLDSDAQAVTLSTIHASKGLQYPIVFAPTLWNRWDKDRSVPDIVYTEAGRVVSFDPGVINASRSHEEASGEEMRLAYVAMTRAQSKVVLWWAPTARSTSKSALHRLLFGQAADPASLGELLTRRTSDKGSEVITTTEQNGLPRGDKRFETLQTWAEHRAFTLTEVVPGAEPTPVHVAVSRDEMNLSRFDPRLVDTSWRRTSYSALSAAGERADELAGVVSEPDAVGAQLDPDVDLALPQAPSALDVLGADALSPMYDQPLGATFGSLVHGVLEEADFQADDLDAELRRHIVEQQLRWPADVDVDALVEALRGVLATPFGPLADDVCLRRIAASDRIAEMDFEIPLGGGDTPHARATLRAFADVLRRHLPEDDPLRPYADHLEASLLGEETLRGYLTGSIDLTFRHGGRYFVVDYKTNRLGDPDAPLTLSAYGPEALAAAMNHSSYPLQAILYAVVLHRYLRWRLPGYDPETHLGGVMYLYLRGMAGADTPRGDDDTPFGVFTWRPPAALVVALSAIIDGRERGSQR</sequence>
<evidence type="ECO:0000256" key="1">
    <source>
        <dbReference type="ARBA" id="ARBA00022722"/>
    </source>
</evidence>
<comment type="catalytic activity">
    <reaction evidence="15">
        <text>Exonucleolytic cleavage (in the presence of ATP) in either 5'- to 3'- or 3'- to 5'-direction to yield 5'-phosphooligonucleotides.</text>
        <dbReference type="EC" id="3.1.11.5"/>
    </reaction>
</comment>
<dbReference type="GO" id="GO:0003677">
    <property type="term" value="F:DNA binding"/>
    <property type="evidence" value="ECO:0007669"/>
    <property type="project" value="UniProtKB-UniRule"/>
</dbReference>
<evidence type="ECO:0000256" key="7">
    <source>
        <dbReference type="ARBA" id="ARBA00022839"/>
    </source>
</evidence>
<comment type="subunit">
    <text evidence="15">Heterotrimer of RecB, RecC and RecD. All subunits contribute to DNA-binding. Interacts with RecA.</text>
</comment>
<keyword evidence="1 15" id="KW-0540">Nuclease</keyword>
<name>A0A075JE30_9MICO</name>
<dbReference type="PANTHER" id="PTHR11070:SF23">
    <property type="entry name" value="RECBCD ENZYME SUBUNIT RECB"/>
    <property type="match status" value="1"/>
</dbReference>
<dbReference type="GO" id="GO:0043138">
    <property type="term" value="F:3'-5' DNA helicase activity"/>
    <property type="evidence" value="ECO:0007669"/>
    <property type="project" value="UniProtKB-UniRule"/>
</dbReference>
<dbReference type="GO" id="GO:0005829">
    <property type="term" value="C:cytosol"/>
    <property type="evidence" value="ECO:0007669"/>
    <property type="project" value="TreeGrafter"/>
</dbReference>
<dbReference type="InterPro" id="IPR014017">
    <property type="entry name" value="DNA_helicase_UvrD-like_C"/>
</dbReference>
<dbReference type="SUPFAM" id="SSF52980">
    <property type="entry name" value="Restriction endonuclease-like"/>
    <property type="match status" value="1"/>
</dbReference>
<dbReference type="EC" id="3.1.11.5" evidence="15"/>
<keyword evidence="3 15" id="KW-0547">Nucleotide-binding</keyword>
<feature type="binding site" evidence="15">
    <location>
        <position position="980"/>
    </location>
    <ligand>
        <name>Mg(2+)</name>
        <dbReference type="ChEBI" id="CHEBI:18420"/>
    </ligand>
</feature>
<evidence type="ECO:0000256" key="3">
    <source>
        <dbReference type="ARBA" id="ARBA00022741"/>
    </source>
</evidence>
<dbReference type="GO" id="GO:0016887">
    <property type="term" value="F:ATP hydrolysis activity"/>
    <property type="evidence" value="ECO:0007669"/>
    <property type="project" value="RHEA"/>
</dbReference>
<dbReference type="PROSITE" id="PS51217">
    <property type="entry name" value="UVRD_HELICASE_CTER"/>
    <property type="match status" value="1"/>
</dbReference>
<comment type="cofactor">
    <cofactor evidence="15">
        <name>Mg(2+)</name>
        <dbReference type="ChEBI" id="CHEBI:18420"/>
    </cofactor>
    <text evidence="15">Binds 1 Mg(2+) ion per subunit.</text>
</comment>
<keyword evidence="11 15" id="KW-0234">DNA repair</keyword>
<dbReference type="InterPro" id="IPR000212">
    <property type="entry name" value="DNA_helicase_UvrD/REP"/>
</dbReference>
<comment type="catalytic activity">
    <reaction evidence="14 15">
        <text>ATP + H2O = ADP + phosphate + H(+)</text>
        <dbReference type="Rhea" id="RHEA:13065"/>
        <dbReference type="ChEBI" id="CHEBI:15377"/>
        <dbReference type="ChEBI" id="CHEBI:15378"/>
        <dbReference type="ChEBI" id="CHEBI:30616"/>
        <dbReference type="ChEBI" id="CHEBI:43474"/>
        <dbReference type="ChEBI" id="CHEBI:456216"/>
        <dbReference type="EC" id="5.6.2.4"/>
    </reaction>
</comment>
<dbReference type="CDD" id="cd22352">
    <property type="entry name" value="RecB_C-like"/>
    <property type="match status" value="1"/>
</dbReference>
<dbReference type="EMBL" id="CP008889">
    <property type="protein sequence ID" value="AIF40164.1"/>
    <property type="molecule type" value="Genomic_DNA"/>
</dbReference>
<keyword evidence="8 15" id="KW-0067">ATP-binding</keyword>
<dbReference type="InterPro" id="IPR027417">
    <property type="entry name" value="P-loop_NTPase"/>
</dbReference>
<evidence type="ECO:0000256" key="13">
    <source>
        <dbReference type="ARBA" id="ARBA00034617"/>
    </source>
</evidence>
<feature type="binding site" evidence="15">
    <location>
        <position position="849"/>
    </location>
    <ligand>
        <name>Mg(2+)</name>
        <dbReference type="ChEBI" id="CHEBI:18420"/>
    </ligand>
</feature>
<organism evidence="19 20">
    <name type="scientific">Dermacoccus nishinomiyaensis</name>
    <dbReference type="NCBI Taxonomy" id="1274"/>
    <lineage>
        <taxon>Bacteria</taxon>
        <taxon>Bacillati</taxon>
        <taxon>Actinomycetota</taxon>
        <taxon>Actinomycetes</taxon>
        <taxon>Micrococcales</taxon>
        <taxon>Dermacoccaceae</taxon>
        <taxon>Dermacoccus</taxon>
    </lineage>
</organism>
<evidence type="ECO:0000259" key="17">
    <source>
        <dbReference type="PROSITE" id="PS51198"/>
    </source>
</evidence>
<dbReference type="GO" id="GO:0000724">
    <property type="term" value="P:double-strand break repair via homologous recombination"/>
    <property type="evidence" value="ECO:0007669"/>
    <property type="project" value="UniProtKB-UniRule"/>
</dbReference>
<dbReference type="Pfam" id="PF00580">
    <property type="entry name" value="UvrD-helicase"/>
    <property type="match status" value="1"/>
</dbReference>
<evidence type="ECO:0000256" key="5">
    <source>
        <dbReference type="ARBA" id="ARBA00022801"/>
    </source>
</evidence>
<feature type="binding site" evidence="15">
    <location>
        <position position="993"/>
    </location>
    <ligand>
        <name>Mg(2+)</name>
        <dbReference type="ChEBI" id="CHEBI:18420"/>
    </ligand>
</feature>
<dbReference type="GO" id="GO:0005524">
    <property type="term" value="F:ATP binding"/>
    <property type="evidence" value="ECO:0007669"/>
    <property type="project" value="UniProtKB-UniRule"/>
</dbReference>
<evidence type="ECO:0000256" key="6">
    <source>
        <dbReference type="ARBA" id="ARBA00022806"/>
    </source>
</evidence>
<keyword evidence="5 15" id="KW-0378">Hydrolase</keyword>
<evidence type="ECO:0000256" key="2">
    <source>
        <dbReference type="ARBA" id="ARBA00022723"/>
    </source>
</evidence>
<dbReference type="AlphaFoldDB" id="A0A075JE30"/>
<comment type="miscellaneous">
    <text evidence="15">In the RecBCD complex, RecB has a slow 3'-5' helicase, an exonuclease activity and loads RecA onto ssDNA, RecD has a fast 5'-3' helicase activity, while RecC stimulates the ATPase and processivity of the RecB helicase and contributes to recognition of the Chi site.</text>
</comment>
<evidence type="ECO:0000256" key="16">
    <source>
        <dbReference type="PROSITE-ProRule" id="PRU00560"/>
    </source>
</evidence>
<comment type="domain">
    <text evidence="15">The N-terminal DNA-binding domain is a ssDNA-dependent ATPase and has ATP-dependent 3'-5' helicase function. This domain interacts with RecC.</text>
</comment>
<evidence type="ECO:0000313" key="20">
    <source>
        <dbReference type="Proteomes" id="UP000027986"/>
    </source>
</evidence>
<evidence type="ECO:0000256" key="9">
    <source>
        <dbReference type="ARBA" id="ARBA00022842"/>
    </source>
</evidence>
<dbReference type="EC" id="5.6.2.4" evidence="15"/>
<evidence type="ECO:0000313" key="19">
    <source>
        <dbReference type="EMBL" id="AIF40164.1"/>
    </source>
</evidence>
<accession>A0A075JE30</accession>
<evidence type="ECO:0000256" key="10">
    <source>
        <dbReference type="ARBA" id="ARBA00023125"/>
    </source>
</evidence>
<keyword evidence="20" id="KW-1185">Reference proteome</keyword>
<feature type="active site" description="For nuclease activity" evidence="15">
    <location>
        <position position="993"/>
    </location>
</feature>
<dbReference type="Pfam" id="PF13361">
    <property type="entry name" value="UvrD_C"/>
    <property type="match status" value="1"/>
</dbReference>
<feature type="region of interest" description="DNA-binding and helicase activity, interacts with RecC" evidence="15">
    <location>
        <begin position="1"/>
        <end position="702"/>
    </location>
</feature>
<dbReference type="PANTHER" id="PTHR11070">
    <property type="entry name" value="UVRD / RECB / PCRA DNA HELICASE FAMILY MEMBER"/>
    <property type="match status" value="1"/>
</dbReference>
<keyword evidence="7 15" id="KW-0269">Exonuclease</keyword>
<dbReference type="GO" id="GO:0009338">
    <property type="term" value="C:exodeoxyribonuclease V complex"/>
    <property type="evidence" value="ECO:0007669"/>
    <property type="project" value="TreeGrafter"/>
</dbReference>
<evidence type="ECO:0000256" key="4">
    <source>
        <dbReference type="ARBA" id="ARBA00022763"/>
    </source>
</evidence>
<dbReference type="GO" id="GO:0008854">
    <property type="term" value="F:exodeoxyribonuclease V activity"/>
    <property type="evidence" value="ECO:0007669"/>
    <property type="project" value="UniProtKB-EC"/>
</dbReference>
<feature type="region of interest" description="Nuclease activity, interacts with RecD and RecA" evidence="15">
    <location>
        <begin position="776"/>
        <end position="1106"/>
    </location>
</feature>
<proteinExistence type="inferred from homology"/>
<dbReference type="InterPro" id="IPR038726">
    <property type="entry name" value="PDDEXK_AddAB-type"/>
</dbReference>
<reference evidence="19 20" key="1">
    <citation type="submission" date="2014-07" db="EMBL/GenBank/DDBJ databases">
        <title>Genome Sequencing of Dermacoccus nishinomiyaensis.</title>
        <authorList>
            <person name="Hong K.W."/>
            <person name="Chan K.G."/>
        </authorList>
    </citation>
    <scope>NUCLEOTIDE SEQUENCE [LARGE SCALE GENOMIC DNA]</scope>
    <source>
        <strain evidence="19 20">M25</strain>
    </source>
</reference>
<comment type="catalytic activity">
    <reaction evidence="13 15">
        <text>Couples ATP hydrolysis with the unwinding of duplex DNA by translocating in the 3'-5' direction.</text>
        <dbReference type="EC" id="5.6.2.4"/>
    </reaction>
</comment>
<evidence type="ECO:0000256" key="14">
    <source>
        <dbReference type="ARBA" id="ARBA00048988"/>
    </source>
</evidence>
<dbReference type="HAMAP" id="MF_01485">
    <property type="entry name" value="RecB"/>
    <property type="match status" value="1"/>
</dbReference>
<dbReference type="GO" id="GO:0000287">
    <property type="term" value="F:magnesium ion binding"/>
    <property type="evidence" value="ECO:0007669"/>
    <property type="project" value="UniProtKB-UniRule"/>
</dbReference>